<evidence type="ECO:0000313" key="2">
    <source>
        <dbReference type="EMBL" id="GGE27378.1"/>
    </source>
</evidence>
<dbReference type="PANTHER" id="PTHR40072">
    <property type="entry name" value="MOLYBDOPTERIN-GUANINE DINUCLEOTIDE BIOSYNTHESIS ADAPTER PROTEIN-RELATED"/>
    <property type="match status" value="1"/>
</dbReference>
<reference evidence="2" key="2">
    <citation type="submission" date="2020-09" db="EMBL/GenBank/DDBJ databases">
        <authorList>
            <person name="Sun Q."/>
            <person name="Zhou Y."/>
        </authorList>
    </citation>
    <scope>NUCLEOTIDE SEQUENCE</scope>
    <source>
        <strain evidence="2">CGMCC 1.15179</strain>
    </source>
</reference>
<dbReference type="InterPro" id="IPR027417">
    <property type="entry name" value="P-loop_NTPase"/>
</dbReference>
<dbReference type="SUPFAM" id="SSF52540">
    <property type="entry name" value="P-loop containing nucleoside triphosphate hydrolases"/>
    <property type="match status" value="1"/>
</dbReference>
<dbReference type="EMBL" id="BMHQ01000014">
    <property type="protein sequence ID" value="GGE27378.1"/>
    <property type="molecule type" value="Genomic_DNA"/>
</dbReference>
<dbReference type="InterPro" id="IPR004435">
    <property type="entry name" value="MobB_dom"/>
</dbReference>
<organism evidence="2 3">
    <name type="scientific">Marinithermofilum abyssi</name>
    <dbReference type="NCBI Taxonomy" id="1571185"/>
    <lineage>
        <taxon>Bacteria</taxon>
        <taxon>Bacillati</taxon>
        <taxon>Bacillota</taxon>
        <taxon>Bacilli</taxon>
        <taxon>Bacillales</taxon>
        <taxon>Thermoactinomycetaceae</taxon>
        <taxon>Marinithermofilum</taxon>
    </lineage>
</organism>
<protein>
    <submittedName>
        <fullName evidence="2">Molybdopterin-guanine dinucleotide biosynthesis protein B</fullName>
    </submittedName>
</protein>
<proteinExistence type="predicted"/>
<dbReference type="GO" id="GO:0005525">
    <property type="term" value="F:GTP binding"/>
    <property type="evidence" value="ECO:0007669"/>
    <property type="project" value="InterPro"/>
</dbReference>
<dbReference type="RefSeq" id="WP_188648898.1">
    <property type="nucleotide sequence ID" value="NZ_BMHQ01000014.1"/>
</dbReference>
<name>A0A8J2VK51_9BACL</name>
<dbReference type="Gene3D" id="3.40.50.300">
    <property type="entry name" value="P-loop containing nucleotide triphosphate hydrolases"/>
    <property type="match status" value="1"/>
</dbReference>
<gene>
    <name evidence="2" type="ORF">GCM10011571_31990</name>
</gene>
<evidence type="ECO:0000313" key="3">
    <source>
        <dbReference type="Proteomes" id="UP000625210"/>
    </source>
</evidence>
<dbReference type="InterPro" id="IPR052539">
    <property type="entry name" value="MGD_biosynthesis_adapter"/>
</dbReference>
<dbReference type="NCBIfam" id="TIGR00176">
    <property type="entry name" value="mobB"/>
    <property type="match status" value="1"/>
</dbReference>
<accession>A0A8J2VK51</accession>
<evidence type="ECO:0000259" key="1">
    <source>
        <dbReference type="Pfam" id="PF03205"/>
    </source>
</evidence>
<dbReference type="GO" id="GO:0006777">
    <property type="term" value="P:Mo-molybdopterin cofactor biosynthetic process"/>
    <property type="evidence" value="ECO:0007669"/>
    <property type="project" value="InterPro"/>
</dbReference>
<keyword evidence="3" id="KW-1185">Reference proteome</keyword>
<feature type="domain" description="Molybdopterin-guanine dinucleotide biosynthesis protein B (MobB)" evidence="1">
    <location>
        <begin position="8"/>
        <end position="133"/>
    </location>
</feature>
<comment type="caution">
    <text evidence="2">The sequence shown here is derived from an EMBL/GenBank/DDBJ whole genome shotgun (WGS) entry which is preliminary data.</text>
</comment>
<dbReference type="AlphaFoldDB" id="A0A8J2VK51"/>
<dbReference type="CDD" id="cd03116">
    <property type="entry name" value="MobB"/>
    <property type="match status" value="1"/>
</dbReference>
<dbReference type="PANTHER" id="PTHR40072:SF1">
    <property type="entry name" value="MOLYBDOPTERIN-GUANINE DINUCLEOTIDE BIOSYNTHESIS ADAPTER PROTEIN"/>
    <property type="match status" value="1"/>
</dbReference>
<sequence length="173" mass="19573">MSFSPPPVLQIVGYSNSGKTTLLTSLVSHLTDLGFRVGTIKHHHREMEMDKPGKDSWKHRQSGAHRTALLAANQAAVFFSQTLALEECLFYFADLDIVLVEGYKWLSYPKLVMMRGAEDLPLLQQLTNIRGIVVEKRFPDLPWDQYGEDELDRIAKEVLLPIIHDGGRKRGEG</sequence>
<reference evidence="2" key="1">
    <citation type="journal article" date="2014" name="Int. J. Syst. Evol. Microbiol.">
        <title>Complete genome sequence of Corynebacterium casei LMG S-19264T (=DSM 44701T), isolated from a smear-ripened cheese.</title>
        <authorList>
            <consortium name="US DOE Joint Genome Institute (JGI-PGF)"/>
            <person name="Walter F."/>
            <person name="Albersmeier A."/>
            <person name="Kalinowski J."/>
            <person name="Ruckert C."/>
        </authorList>
    </citation>
    <scope>NUCLEOTIDE SEQUENCE</scope>
    <source>
        <strain evidence="2">CGMCC 1.15179</strain>
    </source>
</reference>
<dbReference type="Proteomes" id="UP000625210">
    <property type="component" value="Unassembled WGS sequence"/>
</dbReference>
<dbReference type="Pfam" id="PF03205">
    <property type="entry name" value="MobB"/>
    <property type="match status" value="1"/>
</dbReference>